<reference evidence="2" key="1">
    <citation type="journal article" date="2021" name="Mol. Plant Microbe Interact.">
        <title>Complete Genome Sequence of the Plant-Pathogenic Fungus Colletotrichum lupini.</title>
        <authorList>
            <person name="Baroncelli R."/>
            <person name="Pensec F."/>
            <person name="Da Lio D."/>
            <person name="Boufleur T."/>
            <person name="Vicente I."/>
            <person name="Sarrocco S."/>
            <person name="Picot A."/>
            <person name="Baraldi E."/>
            <person name="Sukno S."/>
            <person name="Thon M."/>
            <person name="Le Floch G."/>
        </authorList>
    </citation>
    <scope>NUCLEOTIDE SEQUENCE</scope>
    <source>
        <strain evidence="2">IMI 504893</strain>
    </source>
</reference>
<dbReference type="KEGG" id="clup:CLUP02_03287"/>
<evidence type="ECO:0000313" key="3">
    <source>
        <dbReference type="Proteomes" id="UP000830671"/>
    </source>
</evidence>
<organism evidence="2 3">
    <name type="scientific">Colletotrichum lupini</name>
    <dbReference type="NCBI Taxonomy" id="145971"/>
    <lineage>
        <taxon>Eukaryota</taxon>
        <taxon>Fungi</taxon>
        <taxon>Dikarya</taxon>
        <taxon>Ascomycota</taxon>
        <taxon>Pezizomycotina</taxon>
        <taxon>Sordariomycetes</taxon>
        <taxon>Hypocreomycetidae</taxon>
        <taxon>Glomerellales</taxon>
        <taxon>Glomerellaceae</taxon>
        <taxon>Colletotrichum</taxon>
        <taxon>Colletotrichum acutatum species complex</taxon>
    </lineage>
</organism>
<evidence type="ECO:0000313" key="2">
    <source>
        <dbReference type="EMBL" id="UQC77816.1"/>
    </source>
</evidence>
<dbReference type="GeneID" id="73337321"/>
<dbReference type="RefSeq" id="XP_049139454.1">
    <property type="nucleotide sequence ID" value="XM_049282311.1"/>
</dbReference>
<keyword evidence="3" id="KW-1185">Reference proteome</keyword>
<name>A0A9Q8SJ27_9PEZI</name>
<keyword evidence="1" id="KW-0732">Signal</keyword>
<evidence type="ECO:0000256" key="1">
    <source>
        <dbReference type="SAM" id="SignalP"/>
    </source>
</evidence>
<sequence length="69" mass="7711">MRRPGWRGLEVLFSPLTCARLLVDHPAFSSFDLLVDGIMAMLPPVVPRPSSTAGYLCIWRREGQRLGLS</sequence>
<feature type="signal peptide" evidence="1">
    <location>
        <begin position="1"/>
        <end position="19"/>
    </location>
</feature>
<feature type="chain" id="PRO_5040506601" evidence="1">
    <location>
        <begin position="20"/>
        <end position="69"/>
    </location>
</feature>
<dbReference type="Proteomes" id="UP000830671">
    <property type="component" value="Chromosome 2"/>
</dbReference>
<accession>A0A9Q8SJ27</accession>
<proteinExistence type="predicted"/>
<dbReference type="AlphaFoldDB" id="A0A9Q8SJ27"/>
<gene>
    <name evidence="2" type="ORF">CLUP02_03287</name>
</gene>
<protein>
    <submittedName>
        <fullName evidence="2">Uncharacterized protein</fullName>
    </submittedName>
</protein>
<dbReference type="EMBL" id="CP019474">
    <property type="protein sequence ID" value="UQC77816.1"/>
    <property type="molecule type" value="Genomic_DNA"/>
</dbReference>